<dbReference type="EMBL" id="JAEHFY010000021">
    <property type="protein sequence ID" value="MBK0384075.1"/>
    <property type="molecule type" value="Genomic_DNA"/>
</dbReference>
<dbReference type="PANTHER" id="PTHR35008:SF8">
    <property type="entry name" value="ALCOHOL DEHYDROGENASE CYTOCHROME C SUBUNIT"/>
    <property type="match status" value="1"/>
</dbReference>
<gene>
    <name evidence="6" type="ORF">I5M32_13985</name>
</gene>
<dbReference type="InterPro" id="IPR036909">
    <property type="entry name" value="Cyt_c-like_dom_sf"/>
</dbReference>
<reference evidence="6 7" key="1">
    <citation type="submission" date="2020-12" db="EMBL/GenBank/DDBJ databases">
        <title>Bacterial novel species Pedobacter sp. SD-b isolated from soil.</title>
        <authorList>
            <person name="Jung H.-Y."/>
        </authorList>
    </citation>
    <scope>NUCLEOTIDE SEQUENCE [LARGE SCALE GENOMIC DNA]</scope>
    <source>
        <strain evidence="6 7">SD-b</strain>
    </source>
</reference>
<keyword evidence="3 4" id="KW-0408">Iron</keyword>
<keyword evidence="7" id="KW-1185">Reference proteome</keyword>
<evidence type="ECO:0000313" key="6">
    <source>
        <dbReference type="EMBL" id="MBK0384075.1"/>
    </source>
</evidence>
<feature type="domain" description="Cytochrome c" evidence="5">
    <location>
        <begin position="18"/>
        <end position="107"/>
    </location>
</feature>
<dbReference type="SUPFAM" id="SSF46626">
    <property type="entry name" value="Cytochrome c"/>
    <property type="match status" value="1"/>
</dbReference>
<evidence type="ECO:0000256" key="3">
    <source>
        <dbReference type="ARBA" id="ARBA00023004"/>
    </source>
</evidence>
<comment type="caution">
    <text evidence="6">The sequence shown here is derived from an EMBL/GenBank/DDBJ whole genome shotgun (WGS) entry which is preliminary data.</text>
</comment>
<organism evidence="6 7">
    <name type="scientific">Pedobacter segetis</name>
    <dbReference type="NCBI Taxonomy" id="2793069"/>
    <lineage>
        <taxon>Bacteria</taxon>
        <taxon>Pseudomonadati</taxon>
        <taxon>Bacteroidota</taxon>
        <taxon>Sphingobacteriia</taxon>
        <taxon>Sphingobacteriales</taxon>
        <taxon>Sphingobacteriaceae</taxon>
        <taxon>Pedobacter</taxon>
    </lineage>
</organism>
<dbReference type="Gene3D" id="1.10.760.10">
    <property type="entry name" value="Cytochrome c-like domain"/>
    <property type="match status" value="1"/>
</dbReference>
<name>A0ABS1BMF5_9SPHI</name>
<evidence type="ECO:0000256" key="1">
    <source>
        <dbReference type="ARBA" id="ARBA00022617"/>
    </source>
</evidence>
<sequence length="126" mass="13789">MVGAQTPVKKATKPSQASPTINGKAVYTQYCMPCHQIDGSGVMNMNPPLIKTTYVLGDQTRLINILLKGYNKGVVIDEDEYTNPMPSFSYLSDTQIAAVLTYVRNNFQNKASAITAAQVKKVRSSK</sequence>
<accession>A0ABS1BMF5</accession>
<dbReference type="PROSITE" id="PS51007">
    <property type="entry name" value="CYTC"/>
    <property type="match status" value="1"/>
</dbReference>
<dbReference type="InterPro" id="IPR009056">
    <property type="entry name" value="Cyt_c-like_dom"/>
</dbReference>
<evidence type="ECO:0000256" key="2">
    <source>
        <dbReference type="ARBA" id="ARBA00022723"/>
    </source>
</evidence>
<evidence type="ECO:0000259" key="5">
    <source>
        <dbReference type="PROSITE" id="PS51007"/>
    </source>
</evidence>
<evidence type="ECO:0000256" key="4">
    <source>
        <dbReference type="PROSITE-ProRule" id="PRU00433"/>
    </source>
</evidence>
<keyword evidence="1 4" id="KW-0349">Heme</keyword>
<evidence type="ECO:0000313" key="7">
    <source>
        <dbReference type="Proteomes" id="UP000660024"/>
    </source>
</evidence>
<keyword evidence="2 4" id="KW-0479">Metal-binding</keyword>
<dbReference type="Pfam" id="PF00034">
    <property type="entry name" value="Cytochrom_C"/>
    <property type="match status" value="1"/>
</dbReference>
<dbReference type="InterPro" id="IPR051459">
    <property type="entry name" value="Cytochrome_c-type_DH"/>
</dbReference>
<proteinExistence type="predicted"/>
<dbReference type="PANTHER" id="PTHR35008">
    <property type="entry name" value="BLL4482 PROTEIN-RELATED"/>
    <property type="match status" value="1"/>
</dbReference>
<dbReference type="Proteomes" id="UP000660024">
    <property type="component" value="Unassembled WGS sequence"/>
</dbReference>
<protein>
    <submittedName>
        <fullName evidence="6">Cytochrome c</fullName>
    </submittedName>
</protein>